<dbReference type="Proteomes" id="UP000238541">
    <property type="component" value="Unassembled WGS sequence"/>
</dbReference>
<organism evidence="1 2">
    <name type="scientific">Pseudomonas laurylsulfatiphila</name>
    <dbReference type="NCBI Taxonomy" id="2011015"/>
    <lineage>
        <taxon>Bacteria</taxon>
        <taxon>Pseudomonadati</taxon>
        <taxon>Pseudomonadota</taxon>
        <taxon>Gammaproteobacteria</taxon>
        <taxon>Pseudomonadales</taxon>
        <taxon>Pseudomonadaceae</taxon>
        <taxon>Pseudomonas</taxon>
    </lineage>
</organism>
<sequence length="102" mass="12037">MNTLNCISETPIVELNTEQRRTLIDLIEIERSHASRWWTMLNEMRCRGELPYRVKEQEIGSVSDHDRRFTDCYFTNKALFGHACVRGEASQQMFRCLPELRG</sequence>
<evidence type="ECO:0000313" key="1">
    <source>
        <dbReference type="EMBL" id="PPK38491.1"/>
    </source>
</evidence>
<protein>
    <submittedName>
        <fullName evidence="1">Uncharacterized protein</fullName>
    </submittedName>
</protein>
<gene>
    <name evidence="1" type="ORF">CD175_11800</name>
</gene>
<proteinExistence type="predicted"/>
<evidence type="ECO:0000313" key="2">
    <source>
        <dbReference type="Proteomes" id="UP000238541"/>
    </source>
</evidence>
<dbReference type="AlphaFoldDB" id="A0A2S6FM40"/>
<dbReference type="RefSeq" id="WP_104449087.1">
    <property type="nucleotide sequence ID" value="NZ_NIRS01000003.1"/>
</dbReference>
<accession>A0A2S6FM40</accession>
<comment type="caution">
    <text evidence="1">The sequence shown here is derived from an EMBL/GenBank/DDBJ whole genome shotgun (WGS) entry which is preliminary data.</text>
</comment>
<name>A0A2S6FM40_9PSED</name>
<reference evidence="2" key="1">
    <citation type="submission" date="2017-06" db="EMBL/GenBank/DDBJ databases">
        <authorList>
            <person name="Furmanczyk E.M."/>
        </authorList>
    </citation>
    <scope>NUCLEOTIDE SEQUENCE [LARGE SCALE GENOMIC DNA]</scope>
    <source>
        <strain evidence="2">AP3_16</strain>
    </source>
</reference>
<keyword evidence="2" id="KW-1185">Reference proteome</keyword>
<dbReference type="EMBL" id="NIRS01000003">
    <property type="protein sequence ID" value="PPK38491.1"/>
    <property type="molecule type" value="Genomic_DNA"/>
</dbReference>